<feature type="compositionally biased region" description="Low complexity" evidence="1">
    <location>
        <begin position="140"/>
        <end position="154"/>
    </location>
</feature>
<feature type="compositionally biased region" description="Low complexity" evidence="1">
    <location>
        <begin position="1"/>
        <end position="10"/>
    </location>
</feature>
<evidence type="ECO:0000313" key="2">
    <source>
        <dbReference type="EMBL" id="HGZ42705.1"/>
    </source>
</evidence>
<comment type="caution">
    <text evidence="2">The sequence shown here is derived from an EMBL/GenBank/DDBJ whole genome shotgun (WGS) entry which is preliminary data.</text>
</comment>
<evidence type="ECO:0000256" key="1">
    <source>
        <dbReference type="SAM" id="MobiDB-lite"/>
    </source>
</evidence>
<feature type="region of interest" description="Disordered" evidence="1">
    <location>
        <begin position="128"/>
        <end position="166"/>
    </location>
</feature>
<dbReference type="EMBL" id="DSQF01000008">
    <property type="protein sequence ID" value="HGZ42705.1"/>
    <property type="molecule type" value="Genomic_DNA"/>
</dbReference>
<organism evidence="2">
    <name type="scientific">Eiseniibacteriota bacterium</name>
    <dbReference type="NCBI Taxonomy" id="2212470"/>
    <lineage>
        <taxon>Bacteria</taxon>
        <taxon>Candidatus Eiseniibacteriota</taxon>
    </lineage>
</organism>
<name>A0A832MKQ8_UNCEI</name>
<dbReference type="AlphaFoldDB" id="A0A832MKQ8"/>
<proteinExistence type="predicted"/>
<accession>A0A832MKQ8</accession>
<gene>
    <name evidence="2" type="ORF">ENR23_04635</name>
</gene>
<sequence>MTARTARPGAAHGGGRGVRPSRAGGRALRLAAACATAVLLRAAPAAAQSPAAAPAPGTRAPGAARVTYVAGGSVYVDAGRLDGLAVGDTLEALRDGAPIARLRVAHLASHRAACDTLTAAGMPRAGDAVRFAPRPPAETPAPAGDSAGVAAPAAAPRPPRGPAPLRGRVGAHVLSVSSPAGDLTQPALDLRLDGAGLGGAHLDLAVDVRARRTQRAGARDDAARVYRLSTTIHDRAGRVRLTAGRQVSPQLASVSLFDGVLLEAAGARWSVGAFGGAQPEPVRMGLSSEVLEQGAFVGWRTLAGGARHASVTAGAVVSAASGNVDRTFGFAQAAYRDRRVSAWLAQEVDAHPAWKRALGDAAVEPTNTYATLRAEVTRGLSLHAGFDGRRSVRLWRDRETPETAFDDRVRRGAWAGASWEPRAALRLHADARASRVGGADDARSWTAGLETLRGLPAAARARARWSSHADDRTETRLVALGLSADPGGALHVELGGGARRTRDTASGRAEDATWVGADLDVVAGRRALINLSVEREDGLERTVQSWAGLSWRF</sequence>
<reference evidence="2" key="1">
    <citation type="journal article" date="2020" name="mSystems">
        <title>Genome- and Community-Level Interaction Insights into Carbon Utilization and Element Cycling Functions of Hydrothermarchaeota in Hydrothermal Sediment.</title>
        <authorList>
            <person name="Zhou Z."/>
            <person name="Liu Y."/>
            <person name="Xu W."/>
            <person name="Pan J."/>
            <person name="Luo Z.H."/>
            <person name="Li M."/>
        </authorList>
    </citation>
    <scope>NUCLEOTIDE SEQUENCE [LARGE SCALE GENOMIC DNA]</scope>
    <source>
        <strain evidence="2">SpSt-381</strain>
    </source>
</reference>
<feature type="region of interest" description="Disordered" evidence="1">
    <location>
        <begin position="1"/>
        <end position="22"/>
    </location>
</feature>
<protein>
    <submittedName>
        <fullName evidence="2">Uncharacterized protein</fullName>
    </submittedName>
</protein>